<dbReference type="NCBIfam" id="TIGR02126">
    <property type="entry name" value="phgtail_TP901_1"/>
    <property type="match status" value="1"/>
</dbReference>
<sequence length="196" mass="21397">MAAEGTNNGVKTVKDMPLSGKDVWYFIQSVDAKVGEPALLPAHQTDGSTSIEGDVTDEQTKMGRVLAPGTNEDSIEITNYIVPGDEASEVIIKAKHEGKQVKVWRVQVDDRLAKDEGDHKIFPAMFGYAVVESADLSEGQDGFVECDSTLDIIGKLVDGDFPLTQEQVDILHKIYDYERPGEKTGEFTDSTETSGK</sequence>
<dbReference type="InterPro" id="IPR011855">
    <property type="entry name" value="Phgtail_TP901_1"/>
</dbReference>
<reference evidence="1 2" key="1">
    <citation type="journal article" date="2015" name="Genome Announc.">
        <title>Expanding the biotechnology potential of lactobacilli through comparative genomics of 213 strains and associated genera.</title>
        <authorList>
            <person name="Sun Z."/>
            <person name="Harris H.M."/>
            <person name="McCann A."/>
            <person name="Guo C."/>
            <person name="Argimon S."/>
            <person name="Zhang W."/>
            <person name="Yang X."/>
            <person name="Jeffery I.B."/>
            <person name="Cooney J.C."/>
            <person name="Kagawa T.F."/>
            <person name="Liu W."/>
            <person name="Song Y."/>
            <person name="Salvetti E."/>
            <person name="Wrobel A."/>
            <person name="Rasinkangas P."/>
            <person name="Parkhill J."/>
            <person name="Rea M.C."/>
            <person name="O'Sullivan O."/>
            <person name="Ritari J."/>
            <person name="Douillard F.P."/>
            <person name="Paul Ross R."/>
            <person name="Yang R."/>
            <person name="Briner A.E."/>
            <person name="Felis G.E."/>
            <person name="de Vos W.M."/>
            <person name="Barrangou R."/>
            <person name="Klaenhammer T.R."/>
            <person name="Caufield P.W."/>
            <person name="Cui Y."/>
            <person name="Zhang H."/>
            <person name="O'Toole P.W."/>
        </authorList>
    </citation>
    <scope>NUCLEOTIDE SEQUENCE [LARGE SCALE GENOMIC DNA]</scope>
    <source>
        <strain evidence="1 2">DSM 15836</strain>
    </source>
</reference>
<dbReference type="Proteomes" id="UP000051217">
    <property type="component" value="Unassembled WGS sequence"/>
</dbReference>
<gene>
    <name evidence="1" type="ORF">FC65_GL001624</name>
</gene>
<name>A0ABR5PKG4_9LACO</name>
<dbReference type="RefSeq" id="WP_056971762.1">
    <property type="nucleotide sequence ID" value="NZ_AZFI01000044.1"/>
</dbReference>
<evidence type="ECO:0000313" key="1">
    <source>
        <dbReference type="EMBL" id="KRM28722.1"/>
    </source>
</evidence>
<protein>
    <submittedName>
        <fullName evidence="1">Major tail protein</fullName>
    </submittedName>
</protein>
<dbReference type="EMBL" id="AZFI01000044">
    <property type="protein sequence ID" value="KRM28722.1"/>
    <property type="molecule type" value="Genomic_DNA"/>
</dbReference>
<accession>A0ABR5PKG4</accession>
<comment type="caution">
    <text evidence="1">The sequence shown here is derived from an EMBL/GenBank/DDBJ whole genome shotgun (WGS) entry which is preliminary data.</text>
</comment>
<evidence type="ECO:0000313" key="2">
    <source>
        <dbReference type="Proteomes" id="UP000051217"/>
    </source>
</evidence>
<keyword evidence="2" id="KW-1185">Reference proteome</keyword>
<proteinExistence type="predicted"/>
<dbReference type="Pfam" id="PF06199">
    <property type="entry name" value="Phage_tail_2"/>
    <property type="match status" value="1"/>
</dbReference>
<organism evidence="1 2">
    <name type="scientific">Ligilactobacillus acidipiscis DSM 15836</name>
    <dbReference type="NCBI Taxonomy" id="1423716"/>
    <lineage>
        <taxon>Bacteria</taxon>
        <taxon>Bacillati</taxon>
        <taxon>Bacillota</taxon>
        <taxon>Bacilli</taxon>
        <taxon>Lactobacillales</taxon>
        <taxon>Lactobacillaceae</taxon>
        <taxon>Ligilactobacillus</taxon>
    </lineage>
</organism>